<name>A0A291HLR2_9GAMM</name>
<dbReference type="InterPro" id="IPR052031">
    <property type="entry name" value="Membrane_Transporter-Flippase"/>
</dbReference>
<dbReference type="InterPro" id="IPR048279">
    <property type="entry name" value="MdtK-like"/>
</dbReference>
<feature type="transmembrane region" description="Helical" evidence="7">
    <location>
        <begin position="151"/>
        <end position="169"/>
    </location>
</feature>
<evidence type="ECO:0000313" key="9">
    <source>
        <dbReference type="Proteomes" id="UP000217763"/>
    </source>
</evidence>
<dbReference type="PIRSF" id="PIRSF006603">
    <property type="entry name" value="DinF"/>
    <property type="match status" value="1"/>
</dbReference>
<dbReference type="Pfam" id="PF01554">
    <property type="entry name" value="MatE"/>
    <property type="match status" value="2"/>
</dbReference>
<evidence type="ECO:0000256" key="6">
    <source>
        <dbReference type="ARBA" id="ARBA00023136"/>
    </source>
</evidence>
<evidence type="ECO:0000256" key="4">
    <source>
        <dbReference type="ARBA" id="ARBA00022692"/>
    </source>
</evidence>
<dbReference type="EMBL" id="CP012621">
    <property type="protein sequence ID" value="ATG73032.1"/>
    <property type="molecule type" value="Genomic_DNA"/>
</dbReference>
<dbReference type="AlphaFoldDB" id="A0A291HLR2"/>
<gene>
    <name evidence="8" type="ORF">AN401_03475</name>
</gene>
<protein>
    <submittedName>
        <fullName evidence="8">Multidrug transporter MatE</fullName>
    </submittedName>
</protein>
<keyword evidence="2" id="KW-0813">Transport</keyword>
<evidence type="ECO:0000256" key="2">
    <source>
        <dbReference type="ARBA" id="ARBA00022448"/>
    </source>
</evidence>
<keyword evidence="9" id="KW-1185">Reference proteome</keyword>
<dbReference type="GO" id="GO:0015297">
    <property type="term" value="F:antiporter activity"/>
    <property type="evidence" value="ECO:0007669"/>
    <property type="project" value="InterPro"/>
</dbReference>
<dbReference type="NCBIfam" id="TIGR00797">
    <property type="entry name" value="matE"/>
    <property type="match status" value="1"/>
</dbReference>
<dbReference type="PANTHER" id="PTHR43549:SF3">
    <property type="entry name" value="MULTIDRUG RESISTANCE PROTEIN YPNP-RELATED"/>
    <property type="match status" value="1"/>
</dbReference>
<evidence type="ECO:0000313" key="8">
    <source>
        <dbReference type="EMBL" id="ATG73032.1"/>
    </source>
</evidence>
<evidence type="ECO:0000256" key="5">
    <source>
        <dbReference type="ARBA" id="ARBA00022989"/>
    </source>
</evidence>
<sequence length="467" mass="49516">MPAAPAPQIKRCSVARHNSLLTAPIGPQLVRMTGPMALGIVAIQAFNLVDTFFIGLLGTDALAAVSFTFPVTFMVISLAMGLGAGLSASLGQALGAGNQGLAAQFTSHGLLLALLLVSLLAILGAATITPLFRWLGAGDELLPLIRDYMQIWYLTVPLLVLPMVGNAAIRATGDTHTPSLVMTVAGLVNGLLDPLLIFGLGPFPELGIRGAAIASACSWLMAMVVGLYLLRRRERLLVWPLTALRQLPGHWRQLLHVAIPASFTNMLNPVATALLLTLLAGLGTEVVAAYGAASRIEALVMIVMMALSSVLAPFISQNTGAGLHERSRQALLLAMRFAVGFQLLVFGALWLLAPLVARLFTDSPEVARHLEFYLRLVPLGYGLQGCFMLLASALNGLRVSGISLLLNGIRLFGLLLPLAWLGAGWAGEAGLFAGILLANILAGLLACLFAWQRFPWRINHPLAEKSA</sequence>
<reference evidence="9" key="1">
    <citation type="submission" date="2015-09" db="EMBL/GenBank/DDBJ databases">
        <authorList>
            <person name="Shao Z."/>
            <person name="Wang L."/>
        </authorList>
    </citation>
    <scope>NUCLEOTIDE SEQUENCE [LARGE SCALE GENOMIC DNA]</scope>
    <source>
        <strain evidence="9">F13-1</strain>
    </source>
</reference>
<dbReference type="Proteomes" id="UP000217763">
    <property type="component" value="Chromosome"/>
</dbReference>
<feature type="transmembrane region" description="Helical" evidence="7">
    <location>
        <begin position="63"/>
        <end position="88"/>
    </location>
</feature>
<dbReference type="KEGG" id="zdf:AN401_03475"/>
<dbReference type="InterPro" id="IPR002528">
    <property type="entry name" value="MATE_fam"/>
</dbReference>
<dbReference type="GO" id="GO:0042910">
    <property type="term" value="F:xenobiotic transmembrane transporter activity"/>
    <property type="evidence" value="ECO:0007669"/>
    <property type="project" value="InterPro"/>
</dbReference>
<accession>A0A291HLR2</accession>
<evidence type="ECO:0000256" key="3">
    <source>
        <dbReference type="ARBA" id="ARBA00022475"/>
    </source>
</evidence>
<proteinExistence type="predicted"/>
<dbReference type="PANTHER" id="PTHR43549">
    <property type="entry name" value="MULTIDRUG RESISTANCE PROTEIN YPNP-RELATED"/>
    <property type="match status" value="1"/>
</dbReference>
<feature type="transmembrane region" description="Helical" evidence="7">
    <location>
        <begin position="298"/>
        <end position="316"/>
    </location>
</feature>
<keyword evidence="5 7" id="KW-1133">Transmembrane helix</keyword>
<organism evidence="8 9">
    <name type="scientific">Zobellella denitrificans</name>
    <dbReference type="NCBI Taxonomy" id="347534"/>
    <lineage>
        <taxon>Bacteria</taxon>
        <taxon>Pseudomonadati</taxon>
        <taxon>Pseudomonadota</taxon>
        <taxon>Gammaproteobacteria</taxon>
        <taxon>Aeromonadales</taxon>
        <taxon>Aeromonadaceae</taxon>
        <taxon>Zobellella</taxon>
    </lineage>
</organism>
<comment type="subcellular location">
    <subcellularLocation>
        <location evidence="1">Cell inner membrane</location>
        <topology evidence="1">Multi-pass membrane protein</topology>
    </subcellularLocation>
</comment>
<feature type="transmembrane region" description="Helical" evidence="7">
    <location>
        <begin position="429"/>
        <end position="451"/>
    </location>
</feature>
<feature type="transmembrane region" description="Helical" evidence="7">
    <location>
        <begin position="337"/>
        <end position="360"/>
    </location>
</feature>
<feature type="transmembrane region" description="Helical" evidence="7">
    <location>
        <begin position="372"/>
        <end position="392"/>
    </location>
</feature>
<feature type="transmembrane region" description="Helical" evidence="7">
    <location>
        <begin position="270"/>
        <end position="292"/>
    </location>
</feature>
<feature type="transmembrane region" description="Helical" evidence="7">
    <location>
        <begin position="206"/>
        <end position="230"/>
    </location>
</feature>
<feature type="transmembrane region" description="Helical" evidence="7">
    <location>
        <begin position="181"/>
        <end position="200"/>
    </location>
</feature>
<keyword evidence="3" id="KW-1003">Cell membrane</keyword>
<feature type="transmembrane region" description="Helical" evidence="7">
    <location>
        <begin position="404"/>
        <end position="423"/>
    </location>
</feature>
<evidence type="ECO:0000256" key="7">
    <source>
        <dbReference type="SAM" id="Phobius"/>
    </source>
</evidence>
<feature type="transmembrane region" description="Helical" evidence="7">
    <location>
        <begin position="37"/>
        <end position="57"/>
    </location>
</feature>
<keyword evidence="4 7" id="KW-0812">Transmembrane</keyword>
<keyword evidence="6 7" id="KW-0472">Membrane</keyword>
<evidence type="ECO:0000256" key="1">
    <source>
        <dbReference type="ARBA" id="ARBA00004429"/>
    </source>
</evidence>
<feature type="transmembrane region" description="Helical" evidence="7">
    <location>
        <begin position="109"/>
        <end position="131"/>
    </location>
</feature>
<dbReference type="GO" id="GO:0005886">
    <property type="term" value="C:plasma membrane"/>
    <property type="evidence" value="ECO:0007669"/>
    <property type="project" value="UniProtKB-SubCell"/>
</dbReference>